<evidence type="ECO:0000256" key="1">
    <source>
        <dbReference type="SAM" id="SignalP"/>
    </source>
</evidence>
<dbReference type="EMBL" id="ML977341">
    <property type="protein sequence ID" value="KAF2109776.1"/>
    <property type="molecule type" value="Genomic_DNA"/>
</dbReference>
<organism evidence="2 3">
    <name type="scientific">Lophiotrema nucula</name>
    <dbReference type="NCBI Taxonomy" id="690887"/>
    <lineage>
        <taxon>Eukaryota</taxon>
        <taxon>Fungi</taxon>
        <taxon>Dikarya</taxon>
        <taxon>Ascomycota</taxon>
        <taxon>Pezizomycotina</taxon>
        <taxon>Dothideomycetes</taxon>
        <taxon>Pleosporomycetidae</taxon>
        <taxon>Pleosporales</taxon>
        <taxon>Lophiotremataceae</taxon>
        <taxon>Lophiotrema</taxon>
    </lineage>
</organism>
<accession>A0A6A5YRR1</accession>
<dbReference type="Proteomes" id="UP000799770">
    <property type="component" value="Unassembled WGS sequence"/>
</dbReference>
<feature type="signal peptide" evidence="1">
    <location>
        <begin position="1"/>
        <end position="16"/>
    </location>
</feature>
<feature type="chain" id="PRO_5025673182" description="Secreted protein" evidence="1">
    <location>
        <begin position="17"/>
        <end position="72"/>
    </location>
</feature>
<name>A0A6A5YRR1_9PLEO</name>
<reference evidence="2" key="1">
    <citation type="journal article" date="2020" name="Stud. Mycol.">
        <title>101 Dothideomycetes genomes: a test case for predicting lifestyles and emergence of pathogens.</title>
        <authorList>
            <person name="Haridas S."/>
            <person name="Albert R."/>
            <person name="Binder M."/>
            <person name="Bloem J."/>
            <person name="Labutti K."/>
            <person name="Salamov A."/>
            <person name="Andreopoulos B."/>
            <person name="Baker S."/>
            <person name="Barry K."/>
            <person name="Bills G."/>
            <person name="Bluhm B."/>
            <person name="Cannon C."/>
            <person name="Castanera R."/>
            <person name="Culley D."/>
            <person name="Daum C."/>
            <person name="Ezra D."/>
            <person name="Gonzalez J."/>
            <person name="Henrissat B."/>
            <person name="Kuo A."/>
            <person name="Liang C."/>
            <person name="Lipzen A."/>
            <person name="Lutzoni F."/>
            <person name="Magnuson J."/>
            <person name="Mondo S."/>
            <person name="Nolan M."/>
            <person name="Ohm R."/>
            <person name="Pangilinan J."/>
            <person name="Park H.-J."/>
            <person name="Ramirez L."/>
            <person name="Alfaro M."/>
            <person name="Sun H."/>
            <person name="Tritt A."/>
            <person name="Yoshinaga Y."/>
            <person name="Zwiers L.-H."/>
            <person name="Turgeon B."/>
            <person name="Goodwin S."/>
            <person name="Spatafora J."/>
            <person name="Crous P."/>
            <person name="Grigoriev I."/>
        </authorList>
    </citation>
    <scope>NUCLEOTIDE SEQUENCE</scope>
    <source>
        <strain evidence="2">CBS 627.86</strain>
    </source>
</reference>
<evidence type="ECO:0000313" key="2">
    <source>
        <dbReference type="EMBL" id="KAF2109776.1"/>
    </source>
</evidence>
<proteinExistence type="predicted"/>
<dbReference type="AlphaFoldDB" id="A0A6A5YRR1"/>
<keyword evidence="3" id="KW-1185">Reference proteome</keyword>
<evidence type="ECO:0000313" key="3">
    <source>
        <dbReference type="Proteomes" id="UP000799770"/>
    </source>
</evidence>
<evidence type="ECO:0008006" key="4">
    <source>
        <dbReference type="Google" id="ProtNLM"/>
    </source>
</evidence>
<keyword evidence="1" id="KW-0732">Signal</keyword>
<gene>
    <name evidence="2" type="ORF">BDV96DRAFT_585343</name>
</gene>
<sequence length="72" mass="7903">MVVLLCIFAFGGRSFGSTRSCGRPFTLSDSVSMVRVRRLRDFACILSSSQSNLVAGASSKLACEPRRRFIRA</sequence>
<protein>
    <recommendedName>
        <fullName evidence="4">Secreted protein</fullName>
    </recommendedName>
</protein>